<dbReference type="Proteomes" id="UP000183371">
    <property type="component" value="Unassembled WGS sequence"/>
</dbReference>
<keyword evidence="4" id="KW-1185">Reference proteome</keyword>
<dbReference type="AlphaFoldDB" id="A0A1I7DCZ3"/>
<dbReference type="PROSITE" id="PS50011">
    <property type="entry name" value="PROTEIN_KINASE_DOM"/>
    <property type="match status" value="1"/>
</dbReference>
<dbReference type="InterPro" id="IPR000719">
    <property type="entry name" value="Prot_kinase_dom"/>
</dbReference>
<dbReference type="GO" id="GO:0004674">
    <property type="term" value="F:protein serine/threonine kinase activity"/>
    <property type="evidence" value="ECO:0007669"/>
    <property type="project" value="TreeGrafter"/>
</dbReference>
<keyword evidence="3" id="KW-0808">Transferase</keyword>
<proteinExistence type="predicted"/>
<evidence type="ECO:0000313" key="3">
    <source>
        <dbReference type="EMBL" id="SFU09530.1"/>
    </source>
</evidence>
<sequence>MAEYDQWLNAVAKVLSIDLPPDPSGAGGSVRGEPRETPPDDSPIRVQSKPDGSMVIEPSSVPTAFQPGNTNGGKQPYGNMFSISEEHAVDVTGKVSPPITGGAANAENVLSYDASGVVQDYPHMENAVIKRPNAYAAGPDSPPTFVGAELLVHEAKILTALGEFDEAPGSENILKLKGAGLTEFGEPFVIREKLNGGSLDDRLPEDKGMDEEPLNDFAGGLLAGVAFLQKRNIFHQDLSTDTIQFREDEDTSPVITSFDCATAHEGVAADCEDGQHFELEIGGTPNNQPPERFVDGAELSSKVDSWAGGLVLVAAAAGKNAQQELIAELQEFRSGSSTDQSELDEKLEARLNGTPENIKGAIKGLLKLSPEERLSAEEALGVVGERPE</sequence>
<gene>
    <name evidence="3" type="ORF">SAMN05444141_108162</name>
</gene>
<dbReference type="PANTHER" id="PTHR44167">
    <property type="entry name" value="OVARIAN-SPECIFIC SERINE/THREONINE-PROTEIN KINASE LOK-RELATED"/>
    <property type="match status" value="1"/>
</dbReference>
<evidence type="ECO:0000313" key="4">
    <source>
        <dbReference type="Proteomes" id="UP000183371"/>
    </source>
</evidence>
<dbReference type="PANTHER" id="PTHR44167:SF24">
    <property type="entry name" value="SERINE_THREONINE-PROTEIN KINASE CHK2"/>
    <property type="match status" value="1"/>
</dbReference>
<dbReference type="GO" id="GO:0005737">
    <property type="term" value="C:cytoplasm"/>
    <property type="evidence" value="ECO:0007669"/>
    <property type="project" value="TreeGrafter"/>
</dbReference>
<feature type="region of interest" description="Disordered" evidence="1">
    <location>
        <begin position="17"/>
        <end position="74"/>
    </location>
</feature>
<evidence type="ECO:0000259" key="2">
    <source>
        <dbReference type="PROSITE" id="PS50011"/>
    </source>
</evidence>
<feature type="domain" description="Protein kinase" evidence="2">
    <location>
        <begin position="104"/>
        <end position="388"/>
    </location>
</feature>
<name>A0A1I7DCZ3_9HYPH</name>
<protein>
    <submittedName>
        <fullName evidence="3">p90 ribosomal S6 kinase</fullName>
    </submittedName>
</protein>
<organism evidence="3 4">
    <name type="scientific">Pseudovibrio denitrificans</name>
    <dbReference type="NCBI Taxonomy" id="258256"/>
    <lineage>
        <taxon>Bacteria</taxon>
        <taxon>Pseudomonadati</taxon>
        <taxon>Pseudomonadota</taxon>
        <taxon>Alphaproteobacteria</taxon>
        <taxon>Hyphomicrobiales</taxon>
        <taxon>Stappiaceae</taxon>
        <taxon>Pseudovibrio</taxon>
    </lineage>
</organism>
<keyword evidence="3" id="KW-0418">Kinase</keyword>
<feature type="compositionally biased region" description="Polar residues" evidence="1">
    <location>
        <begin position="60"/>
        <end position="73"/>
    </location>
</feature>
<dbReference type="GO" id="GO:0005524">
    <property type="term" value="F:ATP binding"/>
    <property type="evidence" value="ECO:0007669"/>
    <property type="project" value="InterPro"/>
</dbReference>
<dbReference type="EMBL" id="FPBD01000008">
    <property type="protein sequence ID" value="SFU09530.1"/>
    <property type="molecule type" value="Genomic_DNA"/>
</dbReference>
<dbReference type="Pfam" id="PF00069">
    <property type="entry name" value="Pkinase"/>
    <property type="match status" value="1"/>
</dbReference>
<evidence type="ECO:0000256" key="1">
    <source>
        <dbReference type="SAM" id="MobiDB-lite"/>
    </source>
</evidence>
<dbReference type="SMART" id="SM00220">
    <property type="entry name" value="S_TKc"/>
    <property type="match status" value="1"/>
</dbReference>
<dbReference type="SUPFAM" id="SSF56112">
    <property type="entry name" value="Protein kinase-like (PK-like)"/>
    <property type="match status" value="1"/>
</dbReference>
<dbReference type="InterPro" id="IPR011009">
    <property type="entry name" value="Kinase-like_dom_sf"/>
</dbReference>
<dbReference type="RefSeq" id="WP_054783820.1">
    <property type="nucleotide sequence ID" value="NZ_FPBD01000008.1"/>
</dbReference>
<dbReference type="Gene3D" id="1.10.510.10">
    <property type="entry name" value="Transferase(Phosphotransferase) domain 1"/>
    <property type="match status" value="1"/>
</dbReference>
<accession>A0A1I7DCZ3</accession>
<reference evidence="4" key="1">
    <citation type="submission" date="2016-10" db="EMBL/GenBank/DDBJ databases">
        <authorList>
            <person name="Varghese N."/>
            <person name="Submissions S."/>
        </authorList>
    </citation>
    <scope>NUCLEOTIDE SEQUENCE [LARGE SCALE GENOMIC DNA]</scope>
    <source>
        <strain evidence="4">DSM 17465</strain>
    </source>
</reference>